<dbReference type="PANTHER" id="PTHR42935">
    <property type="entry name" value="SLR0930 PROTEIN"/>
    <property type="match status" value="1"/>
</dbReference>
<reference evidence="1" key="1">
    <citation type="submission" date="2016-10" db="EMBL/GenBank/DDBJ databases">
        <authorList>
            <person name="de Groot N.N."/>
        </authorList>
    </citation>
    <scope>NUCLEOTIDE SEQUENCE</scope>
</reference>
<dbReference type="InterPro" id="IPR008533">
    <property type="entry name" value="DUF815"/>
</dbReference>
<evidence type="ECO:0000313" key="1">
    <source>
        <dbReference type="EMBL" id="SFZ98619.1"/>
    </source>
</evidence>
<sequence>MMDDNSINWDEYVAAVWRTNKKYLKAVKDVDFMSLDSLIGIDDQKKKICYNTELFLSGYQANHVLLWGARGMGKSSIIKGILEKYHSKGLRVIEIPKDDLIYLLDICDDIREENYKFIIFCDDLSFEEGDASYKALKSTLEGTIEAAPKNVLVYATSNRRHLLPEKMSDNYNRKVIDGEIHEGDAVEEKMSLSDRFGMSLSFYSVNQEIYLKMVDSYFGENSENKEEIHQEAIRFATQKGLRSGRVAKQFYNYYLHILEN</sequence>
<protein>
    <submittedName>
        <fullName evidence="1">Putative ATP/GTP-binding protein</fullName>
    </submittedName>
</protein>
<dbReference type="AlphaFoldDB" id="A0A1W1EEZ5"/>
<dbReference type="EMBL" id="FPKX01000057">
    <property type="protein sequence ID" value="SFZ98619.1"/>
    <property type="molecule type" value="Genomic_DNA"/>
</dbReference>
<dbReference type="SUPFAM" id="SSF52540">
    <property type="entry name" value="P-loop containing nucleoside triphosphate hydrolases"/>
    <property type="match status" value="1"/>
</dbReference>
<organism evidence="1">
    <name type="scientific">hydrothermal vent metagenome</name>
    <dbReference type="NCBI Taxonomy" id="652676"/>
    <lineage>
        <taxon>unclassified sequences</taxon>
        <taxon>metagenomes</taxon>
        <taxon>ecological metagenomes</taxon>
    </lineage>
</organism>
<name>A0A1W1EEZ5_9ZZZZ</name>
<dbReference type="Gene3D" id="3.40.50.300">
    <property type="entry name" value="P-loop containing nucleotide triphosphate hydrolases"/>
    <property type="match status" value="1"/>
</dbReference>
<accession>A0A1W1EEZ5</accession>
<proteinExistence type="predicted"/>
<dbReference type="Pfam" id="PF05673">
    <property type="entry name" value="DUF815"/>
    <property type="match status" value="1"/>
</dbReference>
<dbReference type="PANTHER" id="PTHR42935:SF1">
    <property type="entry name" value="SLR0930 PROTEIN"/>
    <property type="match status" value="1"/>
</dbReference>
<dbReference type="InterPro" id="IPR027417">
    <property type="entry name" value="P-loop_NTPase"/>
</dbReference>
<gene>
    <name evidence="1" type="ORF">MNB_SV-5-401</name>
</gene>